<evidence type="ECO:0000313" key="10">
    <source>
        <dbReference type="Proteomes" id="UP000030645"/>
    </source>
</evidence>
<feature type="region of interest" description="Disordered" evidence="7">
    <location>
        <begin position="258"/>
        <end position="304"/>
    </location>
</feature>
<keyword evidence="3" id="KW-0805">Transcription regulation</keyword>
<evidence type="ECO:0000256" key="7">
    <source>
        <dbReference type="SAM" id="MobiDB-lite"/>
    </source>
</evidence>
<dbReference type="FunFam" id="1.10.10.60:FF:000061">
    <property type="entry name" value="Trihelix transcription factor GT-2"/>
    <property type="match status" value="1"/>
</dbReference>
<dbReference type="KEGG" id="mnt:21389601"/>
<feature type="compositionally biased region" description="Polar residues" evidence="7">
    <location>
        <begin position="209"/>
        <end position="221"/>
    </location>
</feature>
<feature type="region of interest" description="Disordered" evidence="7">
    <location>
        <begin position="629"/>
        <end position="675"/>
    </location>
</feature>
<evidence type="ECO:0000256" key="2">
    <source>
        <dbReference type="ARBA" id="ARBA00022737"/>
    </source>
</evidence>
<dbReference type="SMART" id="SM00717">
    <property type="entry name" value="SANT"/>
    <property type="match status" value="2"/>
</dbReference>
<keyword evidence="10" id="KW-1185">Reference proteome</keyword>
<evidence type="ECO:0000259" key="8">
    <source>
        <dbReference type="PROSITE" id="PS50090"/>
    </source>
</evidence>
<dbReference type="GO" id="GO:0003677">
    <property type="term" value="F:DNA binding"/>
    <property type="evidence" value="ECO:0007669"/>
    <property type="project" value="UniProtKB-KW"/>
</dbReference>
<dbReference type="EMBL" id="KE343715">
    <property type="protein sequence ID" value="EXB39193.1"/>
    <property type="molecule type" value="Genomic_DNA"/>
</dbReference>
<accession>W9R6Q3</accession>
<feature type="region of interest" description="Disordered" evidence="7">
    <location>
        <begin position="202"/>
        <end position="221"/>
    </location>
</feature>
<dbReference type="AlphaFoldDB" id="W9R6Q3"/>
<evidence type="ECO:0000256" key="4">
    <source>
        <dbReference type="ARBA" id="ARBA00023125"/>
    </source>
</evidence>
<keyword evidence="4" id="KW-0238">DNA-binding</keyword>
<evidence type="ECO:0000256" key="1">
    <source>
        <dbReference type="ARBA" id="ARBA00004123"/>
    </source>
</evidence>
<evidence type="ECO:0000256" key="5">
    <source>
        <dbReference type="ARBA" id="ARBA00023163"/>
    </source>
</evidence>
<keyword evidence="2" id="KW-0677">Repeat</keyword>
<feature type="domain" description="Myb-like" evidence="8">
    <location>
        <begin position="528"/>
        <end position="593"/>
    </location>
</feature>
<reference evidence="10" key="1">
    <citation type="submission" date="2013-01" db="EMBL/GenBank/DDBJ databases">
        <title>Draft Genome Sequence of a Mulberry Tree, Morus notabilis C.K. Schneid.</title>
        <authorList>
            <person name="He N."/>
            <person name="Zhao S."/>
        </authorList>
    </citation>
    <scope>NUCLEOTIDE SEQUENCE</scope>
</reference>
<feature type="domain" description="Myb-like" evidence="8">
    <location>
        <begin position="115"/>
        <end position="174"/>
    </location>
</feature>
<keyword evidence="5" id="KW-0804">Transcription</keyword>
<feature type="compositionally biased region" description="Basic and acidic residues" evidence="7">
    <location>
        <begin position="278"/>
        <end position="292"/>
    </location>
</feature>
<dbReference type="PANTHER" id="PTHR21654:SF61">
    <property type="entry name" value="TRIHELIX TRANSCRIPTION FACTOR GTL2"/>
    <property type="match status" value="1"/>
</dbReference>
<dbReference type="InterPro" id="IPR044822">
    <property type="entry name" value="Myb_DNA-bind_4"/>
</dbReference>
<dbReference type="GO" id="GO:0005634">
    <property type="term" value="C:nucleus"/>
    <property type="evidence" value="ECO:0007669"/>
    <property type="project" value="UniProtKB-SubCell"/>
</dbReference>
<dbReference type="PROSITE" id="PS50090">
    <property type="entry name" value="MYB_LIKE"/>
    <property type="match status" value="2"/>
</dbReference>
<feature type="compositionally biased region" description="Low complexity" evidence="7">
    <location>
        <begin position="497"/>
        <end position="515"/>
    </location>
</feature>
<proteinExistence type="predicted"/>
<dbReference type="InterPro" id="IPR001005">
    <property type="entry name" value="SANT/Myb"/>
</dbReference>
<feature type="region of interest" description="Disordered" evidence="7">
    <location>
        <begin position="468"/>
        <end position="519"/>
    </location>
</feature>
<name>W9R6Q3_9ROSA</name>
<dbReference type="OrthoDB" id="691673at2759"/>
<dbReference type="GO" id="GO:0006355">
    <property type="term" value="P:regulation of DNA-templated transcription"/>
    <property type="evidence" value="ECO:0007669"/>
    <property type="project" value="UniProtKB-ARBA"/>
</dbReference>
<feature type="compositionally biased region" description="Basic and acidic residues" evidence="7">
    <location>
        <begin position="650"/>
        <end position="675"/>
    </location>
</feature>
<protein>
    <submittedName>
        <fullName evidence="9">Trihelix transcription factor GTL2</fullName>
    </submittedName>
</protein>
<dbReference type="Gene3D" id="1.10.10.60">
    <property type="entry name" value="Homeodomain-like"/>
    <property type="match status" value="2"/>
</dbReference>
<keyword evidence="6" id="KW-0539">Nucleus</keyword>
<evidence type="ECO:0000256" key="6">
    <source>
        <dbReference type="ARBA" id="ARBA00023242"/>
    </source>
</evidence>
<evidence type="ECO:0000256" key="3">
    <source>
        <dbReference type="ARBA" id="ARBA00023015"/>
    </source>
</evidence>
<evidence type="ECO:0000313" key="9">
    <source>
        <dbReference type="EMBL" id="EXB39193.1"/>
    </source>
</evidence>
<dbReference type="PANTHER" id="PTHR21654">
    <property type="entry name" value="FI21293P1"/>
    <property type="match status" value="1"/>
</dbReference>
<dbReference type="eggNOG" id="KOG4282">
    <property type="taxonomic scope" value="Eukaryota"/>
</dbReference>
<sequence>MFDGVPPHDQLHQFIASSRAAAAASPLPLPLSSSPLHSQTAFSTNSFDVSAYNIIPHHHQLLLPHQQHQQPQFVHPILLHQSSNNNSHKSSINNEEKEASNLVEIERERSVPEPNNTIDDPAWSNDEVLALLRIRSTMENWFPDFTWEHVSRKLSEIGFKRSGEKCKEKFEEESRYFNNINNCTKSCRFLCTDHLEVEEEEEVEEGLNYHTQNPAHQTNIIGTQKRQIISVVLPENQDKVRGATGTGNGTAQISLEDQLGSPRNHDHDHHQTFNGSAKESDHDLENDHHDSSSTRSKSKKRKRQKIKFEMFKGFCEDIVSKMMSQQEEMHNKLVEDMVKRDKEKVEKEEAWKKQEMDRMNKELDIMAHEQAIAGDRQATIIDFLNKFISSSSSGTITTTTTTISSESDHHINHFSGPKKGKDSLDKAVLVKNTPKNHTDFSLTPLIQAAHGSLNDLEEQNNSNIVVEEQPSSSAMIVRPQNSSLSTQKNVISEQPQQNPTSSPTKNPSSTTSTQKVAINDIKDDVGKRWPRDEVLALINLRCSLYNSGDHIQEKEGSNSVVKAPLWERISQGMSELGYKRSAKRCKEKWENINKYFRKTKDVNKKRSVESRTCPYFHQLSTLYNKGTLVAPNSQGPDQEMNHHSSQLESLADHDHDDHDDDDHHHHSSDVHVAEGERSPHNHVVVVHHQEVVPAAFDFEF</sequence>
<dbReference type="Proteomes" id="UP000030645">
    <property type="component" value="Unassembled WGS sequence"/>
</dbReference>
<feature type="compositionally biased region" description="Polar residues" evidence="7">
    <location>
        <begin position="468"/>
        <end position="496"/>
    </location>
</feature>
<dbReference type="Pfam" id="PF13837">
    <property type="entry name" value="Myb_DNA-bind_4"/>
    <property type="match status" value="2"/>
</dbReference>
<dbReference type="STRING" id="981085.W9R6Q3"/>
<comment type="subcellular location">
    <subcellularLocation>
        <location evidence="1">Nucleus</location>
    </subcellularLocation>
</comment>
<organism evidence="9 10">
    <name type="scientific">Morus notabilis</name>
    <dbReference type="NCBI Taxonomy" id="981085"/>
    <lineage>
        <taxon>Eukaryota</taxon>
        <taxon>Viridiplantae</taxon>
        <taxon>Streptophyta</taxon>
        <taxon>Embryophyta</taxon>
        <taxon>Tracheophyta</taxon>
        <taxon>Spermatophyta</taxon>
        <taxon>Magnoliopsida</taxon>
        <taxon>eudicotyledons</taxon>
        <taxon>Gunneridae</taxon>
        <taxon>Pentapetalae</taxon>
        <taxon>rosids</taxon>
        <taxon>fabids</taxon>
        <taxon>Rosales</taxon>
        <taxon>Moraceae</taxon>
        <taxon>Moreae</taxon>
        <taxon>Morus</taxon>
    </lineage>
</organism>
<gene>
    <name evidence="9" type="ORF">L484_006161</name>
</gene>
<dbReference type="CDD" id="cd12203">
    <property type="entry name" value="GT1"/>
    <property type="match status" value="1"/>
</dbReference>